<dbReference type="SUPFAM" id="SSF52540">
    <property type="entry name" value="P-loop containing nucleoside triphosphate hydrolases"/>
    <property type="match status" value="1"/>
</dbReference>
<proteinExistence type="predicted"/>
<keyword evidence="1" id="KW-0677">Repeat</keyword>
<evidence type="ECO:0000313" key="5">
    <source>
        <dbReference type="Proteomes" id="UP000313359"/>
    </source>
</evidence>
<gene>
    <name evidence="4" type="ORF">L227DRAFT_174538</name>
</gene>
<organism evidence="4 5">
    <name type="scientific">Lentinus tigrinus ALCF2SS1-6</name>
    <dbReference type="NCBI Taxonomy" id="1328759"/>
    <lineage>
        <taxon>Eukaryota</taxon>
        <taxon>Fungi</taxon>
        <taxon>Dikarya</taxon>
        <taxon>Basidiomycota</taxon>
        <taxon>Agaricomycotina</taxon>
        <taxon>Agaricomycetes</taxon>
        <taxon>Polyporales</taxon>
        <taxon>Polyporaceae</taxon>
        <taxon>Lentinus</taxon>
    </lineage>
</organism>
<name>A0A5C2S641_9APHY</name>
<evidence type="ECO:0000259" key="3">
    <source>
        <dbReference type="PROSITE" id="PS50837"/>
    </source>
</evidence>
<dbReference type="PANTHER" id="PTHR10039">
    <property type="entry name" value="AMELOGENIN"/>
    <property type="match status" value="1"/>
</dbReference>
<dbReference type="OrthoDB" id="3228837at2759"/>
<dbReference type="STRING" id="1328759.A0A5C2S641"/>
<dbReference type="CDD" id="cd21037">
    <property type="entry name" value="MLKL_NTD"/>
    <property type="match status" value="1"/>
</dbReference>
<dbReference type="PROSITE" id="PS50837">
    <property type="entry name" value="NACHT"/>
    <property type="match status" value="1"/>
</dbReference>
<reference evidence="4" key="1">
    <citation type="journal article" date="2018" name="Genome Biol. Evol.">
        <title>Genomics and development of Lentinus tigrinus, a white-rot wood-decaying mushroom with dimorphic fruiting bodies.</title>
        <authorList>
            <person name="Wu B."/>
            <person name="Xu Z."/>
            <person name="Knudson A."/>
            <person name="Carlson A."/>
            <person name="Chen N."/>
            <person name="Kovaka S."/>
            <person name="LaButti K."/>
            <person name="Lipzen A."/>
            <person name="Pennachio C."/>
            <person name="Riley R."/>
            <person name="Schakwitz W."/>
            <person name="Umezawa K."/>
            <person name="Ohm R.A."/>
            <person name="Grigoriev I.V."/>
            <person name="Nagy L.G."/>
            <person name="Gibbons J."/>
            <person name="Hibbett D."/>
        </authorList>
    </citation>
    <scope>NUCLEOTIDE SEQUENCE [LARGE SCALE GENOMIC DNA]</scope>
    <source>
        <strain evidence="4">ALCF2SS1-6</strain>
    </source>
</reference>
<feature type="domain" description="NACHT" evidence="3">
    <location>
        <begin position="302"/>
        <end position="451"/>
    </location>
</feature>
<evidence type="ECO:0000256" key="1">
    <source>
        <dbReference type="ARBA" id="ARBA00022737"/>
    </source>
</evidence>
<dbReference type="AlphaFoldDB" id="A0A5C2S641"/>
<dbReference type="Pfam" id="PF24883">
    <property type="entry name" value="NPHP3_N"/>
    <property type="match status" value="1"/>
</dbReference>
<feature type="compositionally biased region" description="Low complexity" evidence="2">
    <location>
        <begin position="17"/>
        <end position="28"/>
    </location>
</feature>
<dbReference type="InterPro" id="IPR056884">
    <property type="entry name" value="NPHP3-like_N"/>
</dbReference>
<dbReference type="InterPro" id="IPR007111">
    <property type="entry name" value="NACHT_NTPase"/>
</dbReference>
<evidence type="ECO:0000313" key="4">
    <source>
        <dbReference type="EMBL" id="RPD58708.1"/>
    </source>
</evidence>
<dbReference type="InterPro" id="IPR059179">
    <property type="entry name" value="MLKL-like_MCAfunc"/>
</dbReference>
<sequence length="918" mass="102439">MNLSRSGIRQMNGMGMRRSGSSRTVPSSSLGLSRVDLIPNSSSPAMNCFKRNDSHETNQLVDGIVDKTVTILKTGRDAVNAAPVPGLTAAVDLLVVILEKVKAARTNREEARILCERMRILSEAIIAAGNAISSGLRKFKKDSLGREELEKGLATSPELADRVDELQRELKGIRDSASQLHVNRSFLGRWWNSGKDADTLKTLLQAIEVAKEKFQLPGQITIEAHVNKIVVVVEGIQRTAEEERIRAEQDQVFDRIPRADEAHYLSAANAPKARFQQGTRERIFGVLDTWVEGQTAEKAAEPVCVLVGEAGTGKSTIASEFSKRLEEHGHLGASFFFTRGVQELNSPRKFFCTIASQLARSQSALRIPVIDAAREHLKTASLQQLDHEFQDLILKPISTLPESHPPFFVVVDALDECTEEGQELVPILLRLFLSCATRPGSPLRVFLTSRPVPHYIHDVFTATDLKPRITTLSIQDFRDTVNKDIETLIRGRLSSRETSKQWSETPGREVLSTLVRRSDGLFIYARTAVDFILGEPGDSELQMQERYDDLLKGDGAVGLTALETLYRTVLDSVFPGSDRHDAAQERLKRVLGYLVALQAPKGISPVTLEGLTGMRVGESVPILNKLRSVVFFERDKASSRFRIIHATFREFLTNPSHSVNGSFVNAEQVHRGLAEDCMRTARSFVDEHWGNSTGTSPLLRLLTEDLPPVGDYSHVDYVVRYIDDHHKFRTSSNHYPADQSFCIPVVQFVFLRRLPNAWAMICSVLAYLQHFGTLLPIQRRLIDILHLRCTPWKDPLRDAFINNNMHALLVEMVYIIIDVQAIGLASTGDPPASITEEDVEKLESALKKAEASSYNDDFDIFREAHLELHKAIMTAGIAPDHECKDWEHLFLDADPLQAFYPGFNTLLPASDPHSDGDI</sequence>
<keyword evidence="5" id="KW-1185">Reference proteome</keyword>
<evidence type="ECO:0000256" key="2">
    <source>
        <dbReference type="SAM" id="MobiDB-lite"/>
    </source>
</evidence>
<feature type="region of interest" description="Disordered" evidence="2">
    <location>
        <begin position="1"/>
        <end position="28"/>
    </location>
</feature>
<dbReference type="InterPro" id="IPR027417">
    <property type="entry name" value="P-loop_NTPase"/>
</dbReference>
<dbReference type="Proteomes" id="UP000313359">
    <property type="component" value="Unassembled WGS sequence"/>
</dbReference>
<dbReference type="PANTHER" id="PTHR10039:SF17">
    <property type="entry name" value="FUNGAL STAND N-TERMINAL GOODBYE DOMAIN-CONTAINING PROTEIN-RELATED"/>
    <property type="match status" value="1"/>
</dbReference>
<dbReference type="Gene3D" id="3.40.50.300">
    <property type="entry name" value="P-loop containing nucleotide triphosphate hydrolases"/>
    <property type="match status" value="1"/>
</dbReference>
<protein>
    <recommendedName>
        <fullName evidence="3">NACHT domain-containing protein</fullName>
    </recommendedName>
</protein>
<dbReference type="EMBL" id="ML122273">
    <property type="protein sequence ID" value="RPD58708.1"/>
    <property type="molecule type" value="Genomic_DNA"/>
</dbReference>
<accession>A0A5C2S641</accession>